<evidence type="ECO:0000259" key="5">
    <source>
        <dbReference type="PROSITE" id="PS50110"/>
    </source>
</evidence>
<dbReference type="Proteomes" id="UP000500953">
    <property type="component" value="Chromosome"/>
</dbReference>
<dbReference type="InterPro" id="IPR001789">
    <property type="entry name" value="Sig_transdc_resp-reg_receiver"/>
</dbReference>
<feature type="domain" description="Response regulatory" evidence="5">
    <location>
        <begin position="26"/>
        <end position="149"/>
    </location>
</feature>
<dbReference type="EMBL" id="CP046173">
    <property type="protein sequence ID" value="QIS23474.1"/>
    <property type="molecule type" value="Genomic_DNA"/>
</dbReference>
<protein>
    <submittedName>
        <fullName evidence="6">Response regulator</fullName>
    </submittedName>
</protein>
<evidence type="ECO:0000256" key="1">
    <source>
        <dbReference type="ARBA" id="ARBA00022630"/>
    </source>
</evidence>
<dbReference type="InterPro" id="IPR011006">
    <property type="entry name" value="CheY-like_superfamily"/>
</dbReference>
<dbReference type="Pfam" id="PF07992">
    <property type="entry name" value="Pyr_redox_2"/>
    <property type="match status" value="1"/>
</dbReference>
<dbReference type="SUPFAM" id="SSF52172">
    <property type="entry name" value="CheY-like"/>
    <property type="match status" value="1"/>
</dbReference>
<dbReference type="GO" id="GO:0004791">
    <property type="term" value="F:thioredoxin-disulfide reductase (NADPH) activity"/>
    <property type="evidence" value="ECO:0007669"/>
    <property type="project" value="UniProtKB-EC"/>
</dbReference>
<dbReference type="InterPro" id="IPR050097">
    <property type="entry name" value="Ferredoxin-NADP_redctase_2"/>
</dbReference>
<dbReference type="PROSITE" id="PS50110">
    <property type="entry name" value="RESPONSE_REGULATORY"/>
    <property type="match status" value="1"/>
</dbReference>
<dbReference type="Gene3D" id="3.50.50.60">
    <property type="entry name" value="FAD/NAD(P)-binding domain"/>
    <property type="match status" value="2"/>
</dbReference>
<dbReference type="Gene3D" id="3.40.50.2300">
    <property type="match status" value="1"/>
</dbReference>
<dbReference type="InterPro" id="IPR036188">
    <property type="entry name" value="FAD/NAD-bd_sf"/>
</dbReference>
<comment type="caution">
    <text evidence="4">Lacks conserved residue(s) required for the propagation of feature annotation.</text>
</comment>
<dbReference type="PANTHER" id="PTHR48105">
    <property type="entry name" value="THIOREDOXIN REDUCTASE 1-RELATED-RELATED"/>
    <property type="match status" value="1"/>
</dbReference>
<keyword evidence="2" id="KW-0560">Oxidoreductase</keyword>
<evidence type="ECO:0000313" key="7">
    <source>
        <dbReference type="Proteomes" id="UP000500953"/>
    </source>
</evidence>
<dbReference type="SUPFAM" id="SSF51905">
    <property type="entry name" value="FAD/NAD(P)-binding domain"/>
    <property type="match status" value="1"/>
</dbReference>
<evidence type="ECO:0000256" key="2">
    <source>
        <dbReference type="ARBA" id="ARBA00023002"/>
    </source>
</evidence>
<dbReference type="Pfam" id="PF00072">
    <property type="entry name" value="Response_reg"/>
    <property type="match status" value="1"/>
</dbReference>
<evidence type="ECO:0000313" key="6">
    <source>
        <dbReference type="EMBL" id="QIS23474.1"/>
    </source>
</evidence>
<sequence length="580" mass="62470">MINESSTDQSSLTGERTIVGVATSPVVLLADRHVGERAELGDALQERYRTRFTVRAVGGRADAREVLRVAERVGQPVAAAIAELALDDGTGLALLEEIKQRHPGAKLMLLTGRRDAEAAIDAINRVQLDRYLTKPVDPLEQRLYPMLDDLLGDWEARYGPRRELRIIGHRYTPRSYEIKDFLSRNLVAFRWLNIDDPCGEAMALAEELGLPPDYPTTAVLEDGTVLPDPSRTELAEVLGLAAPIARHHYRLAVIGGGPAGLAAGVYGACEGWRTIVIESDAPGGQAGSTSRIENYLGFPSGLSGNDLAHRALDQAERLGVDWAETRTAVNLRPLGRYHLITLEDDTRIACDAVIIATGMQWRHLPLDGIAPLVNRGIYYGACLSEAPSTAGEDVYMVGAGNSAAQAALFFAQSSASVHLLVRERALRDAPISSYLADRIEGCPNLVVHPHTEVAAVHGTEHLTGLDLRDNITGTDTRVSTNSLYILIGAVPNTGWVADSIALDERGFIRTGTEVKDTAWPLTRDPMLTETSLPGVFAAGDVRAGSAKRIGSAVGEGAITVQAVAEYLRNLGVHDPLTHAH</sequence>
<gene>
    <name evidence="6" type="ORF">F6W96_39395</name>
</gene>
<dbReference type="PRINTS" id="PR00469">
    <property type="entry name" value="PNDRDTASEII"/>
</dbReference>
<organism evidence="6 7">
    <name type="scientific">Nocardia terpenica</name>
    <dbReference type="NCBI Taxonomy" id="455432"/>
    <lineage>
        <taxon>Bacteria</taxon>
        <taxon>Bacillati</taxon>
        <taxon>Actinomycetota</taxon>
        <taxon>Actinomycetes</taxon>
        <taxon>Mycobacteriales</taxon>
        <taxon>Nocardiaceae</taxon>
        <taxon>Nocardia</taxon>
    </lineage>
</organism>
<comment type="catalytic activity">
    <reaction evidence="3">
        <text>[thioredoxin]-dithiol + NADP(+) = [thioredoxin]-disulfide + NADPH + H(+)</text>
        <dbReference type="Rhea" id="RHEA:20345"/>
        <dbReference type="Rhea" id="RHEA-COMP:10698"/>
        <dbReference type="Rhea" id="RHEA-COMP:10700"/>
        <dbReference type="ChEBI" id="CHEBI:15378"/>
        <dbReference type="ChEBI" id="CHEBI:29950"/>
        <dbReference type="ChEBI" id="CHEBI:50058"/>
        <dbReference type="ChEBI" id="CHEBI:57783"/>
        <dbReference type="ChEBI" id="CHEBI:58349"/>
        <dbReference type="EC" id="1.8.1.9"/>
    </reaction>
</comment>
<name>A0A6G9ZDE8_9NOCA</name>
<dbReference type="InterPro" id="IPR023753">
    <property type="entry name" value="FAD/NAD-binding_dom"/>
</dbReference>
<dbReference type="PRINTS" id="PR00368">
    <property type="entry name" value="FADPNR"/>
</dbReference>
<dbReference type="AlphaFoldDB" id="A0A6G9ZDE8"/>
<accession>A0A6G9ZDE8</accession>
<dbReference type="GO" id="GO:0000160">
    <property type="term" value="P:phosphorelay signal transduction system"/>
    <property type="evidence" value="ECO:0007669"/>
    <property type="project" value="InterPro"/>
</dbReference>
<keyword evidence="1" id="KW-0285">Flavoprotein</keyword>
<evidence type="ECO:0000256" key="3">
    <source>
        <dbReference type="ARBA" id="ARBA00048132"/>
    </source>
</evidence>
<evidence type="ECO:0000256" key="4">
    <source>
        <dbReference type="PROSITE-ProRule" id="PRU00169"/>
    </source>
</evidence>
<proteinExistence type="predicted"/>
<reference evidence="6 7" key="1">
    <citation type="journal article" date="2019" name="ACS Chem. Biol.">
        <title>Identification and Mobilization of a Cryptic Antibiotic Biosynthesis Gene Locus from a Human-Pathogenic Nocardia Isolate.</title>
        <authorList>
            <person name="Herisse M."/>
            <person name="Ishida K."/>
            <person name="Porter J.L."/>
            <person name="Howden B."/>
            <person name="Hertweck C."/>
            <person name="Stinear T.P."/>
            <person name="Pidot S.J."/>
        </authorList>
    </citation>
    <scope>NUCLEOTIDE SEQUENCE [LARGE SCALE GENOMIC DNA]</scope>
    <source>
        <strain evidence="6 7">AUSMDU00012715</strain>
    </source>
</reference>